<evidence type="ECO:0000256" key="1">
    <source>
        <dbReference type="SAM" id="Phobius"/>
    </source>
</evidence>
<evidence type="ECO:0000313" key="3">
    <source>
        <dbReference type="Proteomes" id="UP000635071"/>
    </source>
</evidence>
<keyword evidence="1" id="KW-0812">Transmembrane</keyword>
<gene>
    <name evidence="2" type="ORF">GCM10011529_21070</name>
</gene>
<feature type="transmembrane region" description="Helical" evidence="1">
    <location>
        <begin position="180"/>
        <end position="200"/>
    </location>
</feature>
<dbReference type="RefSeq" id="WP_188762902.1">
    <property type="nucleotide sequence ID" value="NZ_BMJM01000006.1"/>
</dbReference>
<accession>A0A916ZUX3</accession>
<reference evidence="2" key="1">
    <citation type="journal article" date="2014" name="Int. J. Syst. Evol. Microbiol.">
        <title>Complete genome sequence of Corynebacterium casei LMG S-19264T (=DSM 44701T), isolated from a smear-ripened cheese.</title>
        <authorList>
            <consortium name="US DOE Joint Genome Institute (JGI-PGF)"/>
            <person name="Walter F."/>
            <person name="Albersmeier A."/>
            <person name="Kalinowski J."/>
            <person name="Ruckert C."/>
        </authorList>
    </citation>
    <scope>NUCLEOTIDE SEQUENCE</scope>
    <source>
        <strain evidence="2">CGMCC 1.15519</strain>
    </source>
</reference>
<dbReference type="Proteomes" id="UP000635071">
    <property type="component" value="Unassembled WGS sequence"/>
</dbReference>
<comment type="caution">
    <text evidence="2">The sequence shown here is derived from an EMBL/GenBank/DDBJ whole genome shotgun (WGS) entry which is preliminary data.</text>
</comment>
<organism evidence="2 3">
    <name type="scientific">Sandarakinorhabdus glacialis</name>
    <dbReference type="NCBI Taxonomy" id="1614636"/>
    <lineage>
        <taxon>Bacteria</taxon>
        <taxon>Pseudomonadati</taxon>
        <taxon>Pseudomonadota</taxon>
        <taxon>Alphaproteobacteria</taxon>
        <taxon>Sphingomonadales</taxon>
        <taxon>Sphingosinicellaceae</taxon>
        <taxon>Sandarakinorhabdus</taxon>
    </lineage>
</organism>
<feature type="transmembrane region" description="Helical" evidence="1">
    <location>
        <begin position="270"/>
        <end position="288"/>
    </location>
</feature>
<keyword evidence="1" id="KW-0472">Membrane</keyword>
<feature type="transmembrane region" description="Helical" evidence="1">
    <location>
        <begin position="53"/>
        <end position="75"/>
    </location>
</feature>
<proteinExistence type="predicted"/>
<dbReference type="AlphaFoldDB" id="A0A916ZUX3"/>
<keyword evidence="3" id="KW-1185">Reference proteome</keyword>
<keyword evidence="1" id="KW-1133">Transmembrane helix</keyword>
<feature type="transmembrane region" description="Helical" evidence="1">
    <location>
        <begin position="294"/>
        <end position="313"/>
    </location>
</feature>
<reference evidence="2" key="2">
    <citation type="submission" date="2020-09" db="EMBL/GenBank/DDBJ databases">
        <authorList>
            <person name="Sun Q."/>
            <person name="Zhou Y."/>
        </authorList>
    </citation>
    <scope>NUCLEOTIDE SEQUENCE</scope>
    <source>
        <strain evidence="2">CGMCC 1.15519</strain>
    </source>
</reference>
<feature type="transmembrane region" description="Helical" evidence="1">
    <location>
        <begin position="104"/>
        <end position="126"/>
    </location>
</feature>
<feature type="transmembrane region" description="Helical" evidence="1">
    <location>
        <begin position="325"/>
        <end position="344"/>
    </location>
</feature>
<name>A0A916ZUX3_9SPHN</name>
<evidence type="ECO:0000313" key="2">
    <source>
        <dbReference type="EMBL" id="GGE14474.1"/>
    </source>
</evidence>
<feature type="transmembrane region" description="Helical" evidence="1">
    <location>
        <begin position="155"/>
        <end position="173"/>
    </location>
</feature>
<protein>
    <submittedName>
        <fullName evidence="2">Uncharacterized protein</fullName>
    </submittedName>
</protein>
<sequence>MAEPLRHDEQMFFPAGILFGSGDLYRDFGFNHLPNLPIMLAAVDALFPARPFLAGRALVFVAWLAAAALVAAIGWRATRSRMIAALGVLLLVTNPLLIDRSGTLITNNFLPIPFALGGLLAFLAGADRERPHAALLFLSGFLLAVAIGLKANFVAIMPPFAVAALLVPQRIGLARRLRLVTLPLIAGGIIGGLPTLYAFAVDSAGFAAHVFSYHRGPHHAWAMQQEDLVVSFKDRFLLAQSVWGSGATLLTALVIVVAGLQLLRRGWRPRWPVMLTAGLVLAGIMVAFVPTPSFPQYFTPPLPFAIVLMLLLLGELGPGERTSAAPLLVAVAVLAIVTGGPRLLAELPLLARPAKWTGNSVHRDSVAIVAAARGRPIATLSPVYALEAGGTIYPELAAGPFVYRVADLIPVKDRRHYRLVSPAALPALLDANPPGAVLVGLEEHLDDGLREYASTRGYVRQPLERPELELYVRP</sequence>
<dbReference type="EMBL" id="BMJM01000006">
    <property type="protein sequence ID" value="GGE14474.1"/>
    <property type="molecule type" value="Genomic_DNA"/>
</dbReference>
<feature type="transmembrane region" description="Helical" evidence="1">
    <location>
        <begin position="242"/>
        <end position="263"/>
    </location>
</feature>